<reference evidence="2" key="1">
    <citation type="submission" date="2022-11" db="EMBL/GenBank/DDBJ databases">
        <title>Genome Resource of Sclerotinia nivalis Strain SnTB1, a Plant Pathogen Isolated from American Ginseng.</title>
        <authorList>
            <person name="Fan S."/>
        </authorList>
    </citation>
    <scope>NUCLEOTIDE SEQUENCE</scope>
    <source>
        <strain evidence="2">SnTB1</strain>
    </source>
</reference>
<dbReference type="InterPro" id="IPR016035">
    <property type="entry name" value="Acyl_Trfase/lysoPLipase"/>
</dbReference>
<comment type="caution">
    <text evidence="2">The sequence shown here is derived from an EMBL/GenBank/DDBJ whole genome shotgun (WGS) entry which is preliminary data.</text>
</comment>
<dbReference type="EMBL" id="JAPEIS010000012">
    <property type="protein sequence ID" value="KAJ8061400.1"/>
    <property type="molecule type" value="Genomic_DNA"/>
</dbReference>
<dbReference type="PANTHER" id="PTHR43775">
    <property type="entry name" value="FATTY ACID SYNTHASE"/>
    <property type="match status" value="1"/>
</dbReference>
<evidence type="ECO:0000259" key="1">
    <source>
        <dbReference type="Pfam" id="PF00698"/>
    </source>
</evidence>
<dbReference type="InterPro" id="IPR001227">
    <property type="entry name" value="Ac_transferase_dom_sf"/>
</dbReference>
<accession>A0A9X0AEL8</accession>
<dbReference type="PANTHER" id="PTHR43775:SF29">
    <property type="entry name" value="ASPERFURANONE POLYKETIDE SYNTHASE AFOG-RELATED"/>
    <property type="match status" value="1"/>
</dbReference>
<dbReference type="OrthoDB" id="3564578at2759"/>
<dbReference type="Gene3D" id="3.40.366.10">
    <property type="entry name" value="Malonyl-Coenzyme A Acyl Carrier Protein, domain 2"/>
    <property type="match status" value="1"/>
</dbReference>
<evidence type="ECO:0000313" key="3">
    <source>
        <dbReference type="Proteomes" id="UP001152300"/>
    </source>
</evidence>
<evidence type="ECO:0000313" key="2">
    <source>
        <dbReference type="EMBL" id="KAJ8061400.1"/>
    </source>
</evidence>
<dbReference type="InterPro" id="IPR050091">
    <property type="entry name" value="PKS_NRPS_Biosynth_Enz"/>
</dbReference>
<dbReference type="GO" id="GO:0044550">
    <property type="term" value="P:secondary metabolite biosynthetic process"/>
    <property type="evidence" value="ECO:0007669"/>
    <property type="project" value="TreeGrafter"/>
</dbReference>
<sequence length="211" mass="23261">MAPDTASPVQSHGHLPMLTSTIPKLLLWSTADKLGMARMAKKYVEYFTRINKAMSNAEFEHFLDSLSYTLTERRTSLSWKSFAIIKSLPDLIDLPSRISEPVNTSRLTSRRLGFIFTGQGAQWAQMGQDLIVYPIFKHSLQESALVFQAVGASWSLFEELEKTKVESKVNEPGLSQSLCTALQIALVDLLSSFGVKPLIAIGHSSGEIAAA</sequence>
<organism evidence="2 3">
    <name type="scientific">Sclerotinia nivalis</name>
    <dbReference type="NCBI Taxonomy" id="352851"/>
    <lineage>
        <taxon>Eukaryota</taxon>
        <taxon>Fungi</taxon>
        <taxon>Dikarya</taxon>
        <taxon>Ascomycota</taxon>
        <taxon>Pezizomycotina</taxon>
        <taxon>Leotiomycetes</taxon>
        <taxon>Helotiales</taxon>
        <taxon>Sclerotiniaceae</taxon>
        <taxon>Sclerotinia</taxon>
    </lineage>
</organism>
<protein>
    <recommendedName>
        <fullName evidence="1">Malonyl-CoA:ACP transacylase (MAT) domain-containing protein</fullName>
    </recommendedName>
</protein>
<dbReference type="SUPFAM" id="SSF52151">
    <property type="entry name" value="FabD/lysophospholipase-like"/>
    <property type="match status" value="1"/>
</dbReference>
<dbReference type="InterPro" id="IPR014043">
    <property type="entry name" value="Acyl_transferase_dom"/>
</dbReference>
<name>A0A9X0AEL8_9HELO</name>
<proteinExistence type="predicted"/>
<dbReference type="AlphaFoldDB" id="A0A9X0AEL8"/>
<dbReference type="GO" id="GO:0006633">
    <property type="term" value="P:fatty acid biosynthetic process"/>
    <property type="evidence" value="ECO:0007669"/>
    <property type="project" value="TreeGrafter"/>
</dbReference>
<keyword evidence="3" id="KW-1185">Reference proteome</keyword>
<feature type="domain" description="Malonyl-CoA:ACP transacylase (MAT)" evidence="1">
    <location>
        <begin position="114"/>
        <end position="211"/>
    </location>
</feature>
<dbReference type="GO" id="GO:0004312">
    <property type="term" value="F:fatty acid synthase activity"/>
    <property type="evidence" value="ECO:0007669"/>
    <property type="project" value="TreeGrafter"/>
</dbReference>
<dbReference type="Pfam" id="PF00698">
    <property type="entry name" value="Acyl_transf_1"/>
    <property type="match status" value="1"/>
</dbReference>
<gene>
    <name evidence="2" type="ORF">OCU04_010456</name>
</gene>
<dbReference type="Proteomes" id="UP001152300">
    <property type="component" value="Unassembled WGS sequence"/>
</dbReference>